<accession>A0AAV2F9R2</accession>
<organism evidence="1 2">
    <name type="scientific">Linum trigynum</name>
    <dbReference type="NCBI Taxonomy" id="586398"/>
    <lineage>
        <taxon>Eukaryota</taxon>
        <taxon>Viridiplantae</taxon>
        <taxon>Streptophyta</taxon>
        <taxon>Embryophyta</taxon>
        <taxon>Tracheophyta</taxon>
        <taxon>Spermatophyta</taxon>
        <taxon>Magnoliopsida</taxon>
        <taxon>eudicotyledons</taxon>
        <taxon>Gunneridae</taxon>
        <taxon>Pentapetalae</taxon>
        <taxon>rosids</taxon>
        <taxon>fabids</taxon>
        <taxon>Malpighiales</taxon>
        <taxon>Linaceae</taxon>
        <taxon>Linum</taxon>
    </lineage>
</organism>
<sequence length="74" mass="8124">MEIVAAASSPDPGSGSSRRVLEEVSRCMALAEKLVTMLLQPAAHTHLIRPIHLIRSTHHTLILQLSPVRHAKEL</sequence>
<dbReference type="AlphaFoldDB" id="A0AAV2F9R2"/>
<evidence type="ECO:0000313" key="1">
    <source>
        <dbReference type="EMBL" id="CAL1394991.1"/>
    </source>
</evidence>
<evidence type="ECO:0000313" key="2">
    <source>
        <dbReference type="Proteomes" id="UP001497516"/>
    </source>
</evidence>
<protein>
    <submittedName>
        <fullName evidence="1">Uncharacterized protein</fullName>
    </submittedName>
</protein>
<proteinExistence type="predicted"/>
<name>A0AAV2F9R2_9ROSI</name>
<reference evidence="1 2" key="1">
    <citation type="submission" date="2024-04" db="EMBL/GenBank/DDBJ databases">
        <authorList>
            <person name="Fracassetti M."/>
        </authorList>
    </citation>
    <scope>NUCLEOTIDE SEQUENCE [LARGE SCALE GENOMIC DNA]</scope>
</reference>
<dbReference type="Proteomes" id="UP001497516">
    <property type="component" value="Chromosome 6"/>
</dbReference>
<keyword evidence="2" id="KW-1185">Reference proteome</keyword>
<dbReference type="EMBL" id="OZ034819">
    <property type="protein sequence ID" value="CAL1394991.1"/>
    <property type="molecule type" value="Genomic_DNA"/>
</dbReference>
<gene>
    <name evidence="1" type="ORF">LTRI10_LOCUS35455</name>
</gene>